<dbReference type="Proteomes" id="UP000249915">
    <property type="component" value="Plasmid pPmurDSM45305"/>
</dbReference>
<dbReference type="EMBL" id="MASW01000024">
    <property type="protein sequence ID" value="PXY16568.1"/>
    <property type="molecule type" value="Genomic_DNA"/>
</dbReference>
<dbReference type="AlphaFoldDB" id="A0A2V4ABV5"/>
<evidence type="ECO:0000313" key="2">
    <source>
        <dbReference type="Proteomes" id="UP000249915"/>
    </source>
</evidence>
<keyword evidence="1" id="KW-0614">Plasmid</keyword>
<name>A0A2V4ABV5_9PSEU</name>
<accession>A0A2V4ABV5</accession>
<comment type="caution">
    <text evidence="1">The sequence shown here is derived from an EMBL/GenBank/DDBJ whole genome shotgun (WGS) entry which is preliminary data.</text>
</comment>
<protein>
    <submittedName>
        <fullName evidence="1">Uncharacterized protein</fullName>
    </submittedName>
</protein>
<dbReference type="RefSeq" id="WP_112278808.1">
    <property type="nucleotide sequence ID" value="NZ_CM009984.1"/>
</dbReference>
<dbReference type="OrthoDB" id="3694640at2"/>
<evidence type="ECO:0000313" key="1">
    <source>
        <dbReference type="EMBL" id="PXY16568.1"/>
    </source>
</evidence>
<keyword evidence="2" id="KW-1185">Reference proteome</keyword>
<organism evidence="1 2">
    <name type="scientific">Prauserella muralis</name>
    <dbReference type="NCBI Taxonomy" id="588067"/>
    <lineage>
        <taxon>Bacteria</taxon>
        <taxon>Bacillati</taxon>
        <taxon>Actinomycetota</taxon>
        <taxon>Actinomycetes</taxon>
        <taxon>Pseudonocardiales</taxon>
        <taxon>Pseudonocardiaceae</taxon>
        <taxon>Prauserella</taxon>
    </lineage>
</organism>
<gene>
    <name evidence="1" type="ORF">BAY60_35820</name>
</gene>
<geneLocation type="plasmid" evidence="2">
    <name>ppmurdsm45305</name>
</geneLocation>
<proteinExistence type="predicted"/>
<sequence>MTSSVAPETGAEVTAEIPAVTEHAEQHSAAAAKPDKPVIGAQSAPVTLAEHSRQWAAQARQQWTPPDLWEHGRPPLKSTWLWARHGQHLPEDEAVRNVSRVTAAIRLPFRALCLYLDWIFDRDSRVVAAVVLVLVVIQAVFHPFF</sequence>
<reference evidence="1 2" key="1">
    <citation type="submission" date="2016-07" db="EMBL/GenBank/DDBJ databases">
        <title>Draft genome sequence of Prauserella muralis DSM 45305, isolated from a mould-covered wall in an indoor environment.</title>
        <authorList>
            <person name="Ruckert C."/>
            <person name="Albersmeier A."/>
            <person name="Jiang C.-L."/>
            <person name="Jiang Y."/>
            <person name="Kalinowski J."/>
            <person name="Schneider O."/>
            <person name="Winkler A."/>
            <person name="Zotchev S.B."/>
        </authorList>
    </citation>
    <scope>NUCLEOTIDE SEQUENCE [LARGE SCALE GENOMIC DNA]</scope>
    <source>
        <strain evidence="1 2">DSM 45305</strain>
        <plasmid evidence="2">ppmurdsm45305</plasmid>
    </source>
</reference>